<protein>
    <submittedName>
        <fullName evidence="1">Uncharacterized protein</fullName>
    </submittedName>
</protein>
<comment type="caution">
    <text evidence="1">The sequence shown here is derived from an EMBL/GenBank/DDBJ whole genome shotgun (WGS) entry which is preliminary data.</text>
</comment>
<keyword evidence="2" id="KW-1185">Reference proteome</keyword>
<proteinExistence type="predicted"/>
<sequence>MLHEKCHKGIQKRDFFLLKHSEASSGKKTTCGCDRQVLRRSCCSSASNHLGSKGVEIQKEASARYLTSMMNVEIQASKNLGRKSPFCLPPGPGFWK</sequence>
<reference evidence="1 2" key="1">
    <citation type="submission" date="2021-07" db="EMBL/GenBank/DDBJ databases">
        <authorList>
            <person name="Palmer J.M."/>
        </authorList>
    </citation>
    <scope>NUCLEOTIDE SEQUENCE [LARGE SCALE GENOMIC DNA]</scope>
    <source>
        <strain evidence="1 2">AT_MEX2019</strain>
        <tissue evidence="1">Muscle</tissue>
    </source>
</reference>
<name>A0ABU7CIZ0_9TELE</name>
<accession>A0ABU7CIZ0</accession>
<dbReference type="EMBL" id="JAHUTI010091522">
    <property type="protein sequence ID" value="MED6262096.1"/>
    <property type="molecule type" value="Genomic_DNA"/>
</dbReference>
<gene>
    <name evidence="1" type="ORF">ATANTOWER_014447</name>
</gene>
<dbReference type="Proteomes" id="UP001345963">
    <property type="component" value="Unassembled WGS sequence"/>
</dbReference>
<evidence type="ECO:0000313" key="2">
    <source>
        <dbReference type="Proteomes" id="UP001345963"/>
    </source>
</evidence>
<organism evidence="1 2">
    <name type="scientific">Ataeniobius toweri</name>
    <dbReference type="NCBI Taxonomy" id="208326"/>
    <lineage>
        <taxon>Eukaryota</taxon>
        <taxon>Metazoa</taxon>
        <taxon>Chordata</taxon>
        <taxon>Craniata</taxon>
        <taxon>Vertebrata</taxon>
        <taxon>Euteleostomi</taxon>
        <taxon>Actinopterygii</taxon>
        <taxon>Neopterygii</taxon>
        <taxon>Teleostei</taxon>
        <taxon>Neoteleostei</taxon>
        <taxon>Acanthomorphata</taxon>
        <taxon>Ovalentaria</taxon>
        <taxon>Atherinomorphae</taxon>
        <taxon>Cyprinodontiformes</taxon>
        <taxon>Goodeidae</taxon>
        <taxon>Ataeniobius</taxon>
    </lineage>
</organism>
<evidence type="ECO:0000313" key="1">
    <source>
        <dbReference type="EMBL" id="MED6262096.1"/>
    </source>
</evidence>